<dbReference type="AlphaFoldDB" id="A0A6M3LCI5"/>
<feature type="transmembrane region" description="Helical" evidence="1">
    <location>
        <begin position="67"/>
        <end position="88"/>
    </location>
</feature>
<keyword evidence="1" id="KW-0812">Transmembrane</keyword>
<feature type="transmembrane region" description="Helical" evidence="1">
    <location>
        <begin position="6"/>
        <end position="27"/>
    </location>
</feature>
<dbReference type="EMBL" id="MT143032">
    <property type="protein sequence ID" value="QJA92039.1"/>
    <property type="molecule type" value="Genomic_DNA"/>
</dbReference>
<reference evidence="2" key="1">
    <citation type="submission" date="2020-03" db="EMBL/GenBank/DDBJ databases">
        <title>The deep terrestrial virosphere.</title>
        <authorList>
            <person name="Holmfeldt K."/>
            <person name="Nilsson E."/>
            <person name="Simone D."/>
            <person name="Lopez-Fernandez M."/>
            <person name="Wu X."/>
            <person name="de Brujin I."/>
            <person name="Lundin D."/>
            <person name="Andersson A."/>
            <person name="Bertilsson S."/>
            <person name="Dopson M."/>
        </authorList>
    </citation>
    <scope>NUCLEOTIDE SEQUENCE</scope>
    <source>
        <strain evidence="2">MM415B03202</strain>
    </source>
</reference>
<name>A0A6M3LCI5_9ZZZZ</name>
<evidence type="ECO:0000256" key="1">
    <source>
        <dbReference type="SAM" id="Phobius"/>
    </source>
</evidence>
<protein>
    <submittedName>
        <fullName evidence="2">Uncharacterized protein</fullName>
    </submittedName>
</protein>
<proteinExistence type="predicted"/>
<feature type="transmembrane region" description="Helical" evidence="1">
    <location>
        <begin position="39"/>
        <end position="61"/>
    </location>
</feature>
<evidence type="ECO:0000313" key="2">
    <source>
        <dbReference type="EMBL" id="QJA92039.1"/>
    </source>
</evidence>
<gene>
    <name evidence="2" type="ORF">MM415B03202_0014</name>
</gene>
<accession>A0A6M3LCI5</accession>
<sequence length="91" mass="9203">MLEDIIIVGLVMVLVEIVKLTALHFGANEDVVRQIVVPLAVFLLAGALNVGNALLFGAGAITAIEALAVGFKLGAMAGGIYSLGKAALGQS</sequence>
<keyword evidence="1" id="KW-0472">Membrane</keyword>
<keyword evidence="1" id="KW-1133">Transmembrane helix</keyword>
<organism evidence="2">
    <name type="scientific">viral metagenome</name>
    <dbReference type="NCBI Taxonomy" id="1070528"/>
    <lineage>
        <taxon>unclassified sequences</taxon>
        <taxon>metagenomes</taxon>
        <taxon>organismal metagenomes</taxon>
    </lineage>
</organism>